<keyword evidence="2" id="KW-1185">Reference proteome</keyword>
<name>A0A2R6PZY8_ACTCC</name>
<accession>A0A2R6PZY8</accession>
<reference evidence="2" key="2">
    <citation type="journal article" date="2018" name="BMC Genomics">
        <title>A manually annotated Actinidia chinensis var. chinensis (kiwifruit) genome highlights the challenges associated with draft genomes and gene prediction in plants.</title>
        <authorList>
            <person name="Pilkington S.M."/>
            <person name="Crowhurst R."/>
            <person name="Hilario E."/>
            <person name="Nardozza S."/>
            <person name="Fraser L."/>
            <person name="Peng Y."/>
            <person name="Gunaseelan K."/>
            <person name="Simpson R."/>
            <person name="Tahir J."/>
            <person name="Deroles S.C."/>
            <person name="Templeton K."/>
            <person name="Luo Z."/>
            <person name="Davy M."/>
            <person name="Cheng C."/>
            <person name="McNeilage M."/>
            <person name="Scaglione D."/>
            <person name="Liu Y."/>
            <person name="Zhang Q."/>
            <person name="Datson P."/>
            <person name="De Silva N."/>
            <person name="Gardiner S.E."/>
            <person name="Bassett H."/>
            <person name="Chagne D."/>
            <person name="McCallum J."/>
            <person name="Dzierzon H."/>
            <person name="Deng C."/>
            <person name="Wang Y.Y."/>
            <person name="Barron L."/>
            <person name="Manako K."/>
            <person name="Bowen J."/>
            <person name="Foster T.M."/>
            <person name="Erridge Z.A."/>
            <person name="Tiffin H."/>
            <person name="Waite C.N."/>
            <person name="Davies K.M."/>
            <person name="Grierson E.P."/>
            <person name="Laing W.A."/>
            <person name="Kirk R."/>
            <person name="Chen X."/>
            <person name="Wood M."/>
            <person name="Montefiori M."/>
            <person name="Brummell D.A."/>
            <person name="Schwinn K.E."/>
            <person name="Catanach A."/>
            <person name="Fullerton C."/>
            <person name="Li D."/>
            <person name="Meiyalaghan S."/>
            <person name="Nieuwenhuizen N."/>
            <person name="Read N."/>
            <person name="Prakash R."/>
            <person name="Hunter D."/>
            <person name="Zhang H."/>
            <person name="McKenzie M."/>
            <person name="Knabel M."/>
            <person name="Harris A."/>
            <person name="Allan A.C."/>
            <person name="Gleave A."/>
            <person name="Chen A."/>
            <person name="Janssen B.J."/>
            <person name="Plunkett B."/>
            <person name="Ampomah-Dwamena C."/>
            <person name="Voogd C."/>
            <person name="Leif D."/>
            <person name="Lafferty D."/>
            <person name="Souleyre E.J.F."/>
            <person name="Varkonyi-Gasic E."/>
            <person name="Gambi F."/>
            <person name="Hanley J."/>
            <person name="Yao J.L."/>
            <person name="Cheung J."/>
            <person name="David K.M."/>
            <person name="Warren B."/>
            <person name="Marsh K."/>
            <person name="Snowden K.C."/>
            <person name="Lin-Wang K."/>
            <person name="Brian L."/>
            <person name="Martinez-Sanchez M."/>
            <person name="Wang M."/>
            <person name="Ileperuma N."/>
            <person name="Macnee N."/>
            <person name="Campin R."/>
            <person name="McAtee P."/>
            <person name="Drummond R.S.M."/>
            <person name="Espley R.V."/>
            <person name="Ireland H.S."/>
            <person name="Wu R."/>
            <person name="Atkinson R.G."/>
            <person name="Karunairetnam S."/>
            <person name="Bulley S."/>
            <person name="Chunkath S."/>
            <person name="Hanley Z."/>
            <person name="Storey R."/>
            <person name="Thrimawithana A.H."/>
            <person name="Thomson S."/>
            <person name="David C."/>
            <person name="Testolin R."/>
            <person name="Huang H."/>
            <person name="Hellens R.P."/>
            <person name="Schaffer R.J."/>
        </authorList>
    </citation>
    <scope>NUCLEOTIDE SEQUENCE [LARGE SCALE GENOMIC DNA]</scope>
    <source>
        <strain evidence="2">cv. Red5</strain>
    </source>
</reference>
<evidence type="ECO:0000313" key="2">
    <source>
        <dbReference type="Proteomes" id="UP000241394"/>
    </source>
</evidence>
<comment type="caution">
    <text evidence="1">The sequence shown here is derived from an EMBL/GenBank/DDBJ whole genome shotgun (WGS) entry which is preliminary data.</text>
</comment>
<dbReference type="EMBL" id="NKQK01000021">
    <property type="protein sequence ID" value="PSR99718.1"/>
    <property type="molecule type" value="Genomic_DNA"/>
</dbReference>
<dbReference type="AlphaFoldDB" id="A0A2R6PZY8"/>
<protein>
    <submittedName>
        <fullName evidence="1">Titin like</fullName>
    </submittedName>
</protein>
<dbReference type="STRING" id="1590841.A0A2R6PZY8"/>
<dbReference type="FunCoup" id="A0A2R6PZY8">
    <property type="interactions" value="216"/>
</dbReference>
<dbReference type="Proteomes" id="UP000241394">
    <property type="component" value="Chromosome LG21"/>
</dbReference>
<dbReference type="PANTHER" id="PTHR34461">
    <property type="entry name" value="EXPRESSED PROTEIN"/>
    <property type="match status" value="1"/>
</dbReference>
<dbReference type="Gramene" id="PSR99718">
    <property type="protein sequence ID" value="PSR99718"/>
    <property type="gene ID" value="CEY00_Acc23667"/>
</dbReference>
<evidence type="ECO:0000313" key="1">
    <source>
        <dbReference type="EMBL" id="PSR99718.1"/>
    </source>
</evidence>
<proteinExistence type="predicted"/>
<gene>
    <name evidence="1" type="ORF">CEY00_Acc23667</name>
</gene>
<reference evidence="1 2" key="1">
    <citation type="submission" date="2017-07" db="EMBL/GenBank/DDBJ databases">
        <title>An improved, manually edited Actinidia chinensis var. chinensis (kiwifruit) genome highlights the challenges associated with draft genomes and gene prediction in plants.</title>
        <authorList>
            <person name="Pilkington S."/>
            <person name="Crowhurst R."/>
            <person name="Hilario E."/>
            <person name="Nardozza S."/>
            <person name="Fraser L."/>
            <person name="Peng Y."/>
            <person name="Gunaseelan K."/>
            <person name="Simpson R."/>
            <person name="Tahir J."/>
            <person name="Deroles S."/>
            <person name="Templeton K."/>
            <person name="Luo Z."/>
            <person name="Davy M."/>
            <person name="Cheng C."/>
            <person name="Mcneilage M."/>
            <person name="Scaglione D."/>
            <person name="Liu Y."/>
            <person name="Zhang Q."/>
            <person name="Datson P."/>
            <person name="De Silva N."/>
            <person name="Gardiner S."/>
            <person name="Bassett H."/>
            <person name="Chagne D."/>
            <person name="Mccallum J."/>
            <person name="Dzierzon H."/>
            <person name="Deng C."/>
            <person name="Wang Y.-Y."/>
            <person name="Barron N."/>
            <person name="Manako K."/>
            <person name="Bowen J."/>
            <person name="Foster T."/>
            <person name="Erridge Z."/>
            <person name="Tiffin H."/>
            <person name="Waite C."/>
            <person name="Davies K."/>
            <person name="Grierson E."/>
            <person name="Laing W."/>
            <person name="Kirk R."/>
            <person name="Chen X."/>
            <person name="Wood M."/>
            <person name="Montefiori M."/>
            <person name="Brummell D."/>
            <person name="Schwinn K."/>
            <person name="Catanach A."/>
            <person name="Fullerton C."/>
            <person name="Li D."/>
            <person name="Meiyalaghan S."/>
            <person name="Nieuwenhuizen N."/>
            <person name="Read N."/>
            <person name="Prakash R."/>
            <person name="Hunter D."/>
            <person name="Zhang H."/>
            <person name="Mckenzie M."/>
            <person name="Knabel M."/>
            <person name="Harris A."/>
            <person name="Allan A."/>
            <person name="Chen A."/>
            <person name="Janssen B."/>
            <person name="Plunkett B."/>
            <person name="Dwamena C."/>
            <person name="Voogd C."/>
            <person name="Leif D."/>
            <person name="Lafferty D."/>
            <person name="Souleyre E."/>
            <person name="Varkonyi-Gasic E."/>
            <person name="Gambi F."/>
            <person name="Hanley J."/>
            <person name="Yao J.-L."/>
            <person name="Cheung J."/>
            <person name="David K."/>
            <person name="Warren B."/>
            <person name="Marsh K."/>
            <person name="Snowden K."/>
            <person name="Lin-Wang K."/>
            <person name="Brian L."/>
            <person name="Martinez-Sanchez M."/>
            <person name="Wang M."/>
            <person name="Ileperuma N."/>
            <person name="Macnee N."/>
            <person name="Campin R."/>
            <person name="Mcatee P."/>
            <person name="Drummond R."/>
            <person name="Espley R."/>
            <person name="Ireland H."/>
            <person name="Wu R."/>
            <person name="Atkinson R."/>
            <person name="Karunairetnam S."/>
            <person name="Bulley S."/>
            <person name="Chunkath S."/>
            <person name="Hanley Z."/>
            <person name="Storey R."/>
            <person name="Thrimawithana A."/>
            <person name="Thomson S."/>
            <person name="David C."/>
            <person name="Testolin R."/>
        </authorList>
    </citation>
    <scope>NUCLEOTIDE SEQUENCE [LARGE SCALE GENOMIC DNA]</scope>
    <source>
        <strain evidence="2">cv. Red5</strain>
        <tissue evidence="1">Young leaf</tissue>
    </source>
</reference>
<dbReference type="OrthoDB" id="775914at2759"/>
<dbReference type="InParanoid" id="A0A2R6PZY8"/>
<dbReference type="PANTHER" id="PTHR34461:SF2">
    <property type="entry name" value="EXPRESSED PROTEIN"/>
    <property type="match status" value="1"/>
</dbReference>
<dbReference type="OMA" id="EYMESAD"/>
<sequence length="786" mass="87323">MELRRCNHLHFIQAIRAGSVRKVLNVDYRGRPALVFKNLEDVYKSEDAKKLDGLSTLQSQDSYASTVSDCDRFGTEIPCLPFADRKMKKKDLNKDEFNHNSDDGGEDSTDDLNFGKMTLKQLKEQCKTKKRKVVDSACLSLKQDYSDWQPEDDECDLEERISSWKSKVSKKLKGKRTHAKKYAPSFSHTEVSANFEQIPSAEGSLQSSGCLPAPIDVKVEVYESEYSECRNMTCVADDNSNSCSEPLGLCGGVSGEILLAAKTECVYGEQISLTEEDCQICVVSEVCYDHLEDVERNCLLPSTGGEAMEVDNLKMTCHQFLVSPSSDDNAEGYVENPLLEESSTDAIFSIKDQRSDLSKNFESNSSMHDVSTSISRVQVPDMAMDNSICCIELCSAGGPCMFEDNSNENLPPSLEIDSLNSPLNSCSSSGKSDICLSPEIALVSAEDDPLATEKASLMSISADTTRNCLSPHKSPIAFEGGSTTTEEKQALRSTPDDVDINSSKRNHNCDALSELSLPEIKDYHHQEQYPPPERLLSTRKAISPMSREKLCQAMKEVELNEVTDLYKCKGKLQFGKGNENEISPAELNTKGADVNMNPEALGEVYRTMDAISPKQITKKLRNDRKGSPPKCFRRVSRSLPQVSAGATSIQSCSERAIAFSQRQMQDIESLATKLMQELKFMKDIVEEKLHPEESPTTLLKYNVDEVKTAVKSATKVEETTKKWLSMMARDCNRFCKLMKVTQKDEIASGNAIPKERKKITFADEAGGVLCHVKFIEDDMTSLDSKS</sequence>
<organism evidence="1 2">
    <name type="scientific">Actinidia chinensis var. chinensis</name>
    <name type="common">Chinese soft-hair kiwi</name>
    <dbReference type="NCBI Taxonomy" id="1590841"/>
    <lineage>
        <taxon>Eukaryota</taxon>
        <taxon>Viridiplantae</taxon>
        <taxon>Streptophyta</taxon>
        <taxon>Embryophyta</taxon>
        <taxon>Tracheophyta</taxon>
        <taxon>Spermatophyta</taxon>
        <taxon>Magnoliopsida</taxon>
        <taxon>eudicotyledons</taxon>
        <taxon>Gunneridae</taxon>
        <taxon>Pentapetalae</taxon>
        <taxon>asterids</taxon>
        <taxon>Ericales</taxon>
        <taxon>Actinidiaceae</taxon>
        <taxon>Actinidia</taxon>
    </lineage>
</organism>